<feature type="transmembrane region" description="Helical" evidence="8">
    <location>
        <begin position="327"/>
        <end position="355"/>
    </location>
</feature>
<name>A0A0P6VRA2_9HYPH</name>
<evidence type="ECO:0000256" key="6">
    <source>
        <dbReference type="ARBA" id="ARBA00023136"/>
    </source>
</evidence>
<dbReference type="PANTHER" id="PTHR33362:SF7">
    <property type="entry name" value="SLL1103 PROTEIN"/>
    <property type="match status" value="1"/>
</dbReference>
<keyword evidence="3 7" id="KW-0997">Cell inner membrane</keyword>
<keyword evidence="6 8" id="KW-0472">Membrane</keyword>
<feature type="transmembrane region" description="Helical" evidence="8">
    <location>
        <begin position="453"/>
        <end position="473"/>
    </location>
</feature>
<evidence type="ECO:0000256" key="8">
    <source>
        <dbReference type="SAM" id="Phobius"/>
    </source>
</evidence>
<feature type="transmembrane region" description="Helical" evidence="8">
    <location>
        <begin position="152"/>
        <end position="175"/>
    </location>
</feature>
<feature type="domain" description="TRAP C4-dicarboxylate transport system permease DctM subunit" evidence="9">
    <location>
        <begin position="14"/>
        <end position="284"/>
    </location>
</feature>
<gene>
    <name evidence="10" type="ORF">ABB55_20770</name>
</gene>
<feature type="transmembrane region" description="Helical" evidence="8">
    <location>
        <begin position="103"/>
        <end position="132"/>
    </location>
</feature>
<dbReference type="RefSeq" id="WP_054360511.1">
    <property type="nucleotide sequence ID" value="NZ_LJYW01000001.1"/>
</dbReference>
<keyword evidence="5 8" id="KW-1133">Transmembrane helix</keyword>
<comment type="function">
    <text evidence="7">Part of the tripartite ATP-independent periplasmic (TRAP) transport system.</text>
</comment>
<evidence type="ECO:0000256" key="1">
    <source>
        <dbReference type="ARBA" id="ARBA00004429"/>
    </source>
</evidence>
<keyword evidence="11" id="KW-1185">Reference proteome</keyword>
<protein>
    <submittedName>
        <fullName evidence="10">Tripartite transporter</fullName>
    </submittedName>
</protein>
<comment type="caution">
    <text evidence="10">The sequence shown here is derived from an EMBL/GenBank/DDBJ whole genome shotgun (WGS) entry which is preliminary data.</text>
</comment>
<organism evidence="10 11">
    <name type="scientific">Prosthecodimorpha hirschii</name>
    <dbReference type="NCBI Taxonomy" id="665126"/>
    <lineage>
        <taxon>Bacteria</taxon>
        <taxon>Pseudomonadati</taxon>
        <taxon>Pseudomonadota</taxon>
        <taxon>Alphaproteobacteria</taxon>
        <taxon>Hyphomicrobiales</taxon>
        <taxon>Ancalomicrobiaceae</taxon>
        <taxon>Prosthecodimorpha</taxon>
    </lineage>
</organism>
<reference evidence="10 11" key="1">
    <citation type="submission" date="2015-09" db="EMBL/GenBank/DDBJ databases">
        <authorList>
            <person name="Jackson K.R."/>
            <person name="Lunt B.L."/>
            <person name="Fisher J.N.B."/>
            <person name="Gardner A.V."/>
            <person name="Bailey M.E."/>
            <person name="Deus L.M."/>
            <person name="Earl A.S."/>
            <person name="Gibby P.D."/>
            <person name="Hartmann K.A."/>
            <person name="Liu J.E."/>
            <person name="Manci A.M."/>
            <person name="Nielsen D.A."/>
            <person name="Solomon M.B."/>
            <person name="Breakwell D.P."/>
            <person name="Burnett S.H."/>
            <person name="Grose J.H."/>
        </authorList>
    </citation>
    <scope>NUCLEOTIDE SEQUENCE [LARGE SCALE GENOMIC DNA]</scope>
    <source>
        <strain evidence="10 11">16</strain>
    </source>
</reference>
<feature type="transmembrane region" description="Helical" evidence="8">
    <location>
        <begin position="295"/>
        <end position="315"/>
    </location>
</feature>
<reference evidence="10 11" key="2">
    <citation type="submission" date="2015-10" db="EMBL/GenBank/DDBJ databases">
        <title>Draft Genome Sequence of Prosthecomicrobium hirschii ATCC 27832.</title>
        <authorList>
            <person name="Daniel J."/>
            <person name="Givan S.A."/>
            <person name="Brun Y.V."/>
            <person name="Brown P.J."/>
        </authorList>
    </citation>
    <scope>NUCLEOTIDE SEQUENCE [LARGE SCALE GENOMIC DNA]</scope>
    <source>
        <strain evidence="10 11">16</strain>
    </source>
</reference>
<proteinExistence type="predicted"/>
<feature type="transmembrane region" description="Helical" evidence="8">
    <location>
        <begin position="252"/>
        <end position="283"/>
    </location>
</feature>
<evidence type="ECO:0000256" key="7">
    <source>
        <dbReference type="RuleBase" id="RU369079"/>
    </source>
</evidence>
<dbReference type="AlphaFoldDB" id="A0A0P6VRA2"/>
<feature type="domain" description="TRAP C4-dicarboxylate transport system permease DctM subunit" evidence="9">
    <location>
        <begin position="287"/>
        <end position="516"/>
    </location>
</feature>
<feature type="transmembrane region" description="Helical" evidence="8">
    <location>
        <begin position="408"/>
        <end position="441"/>
    </location>
</feature>
<feature type="transmembrane region" description="Helical" evidence="8">
    <location>
        <begin position="12"/>
        <end position="39"/>
    </location>
</feature>
<dbReference type="PANTHER" id="PTHR33362">
    <property type="entry name" value="SIALIC ACID TRAP TRANSPORTER PERMEASE PROTEIN SIAT-RELATED"/>
    <property type="match status" value="1"/>
</dbReference>
<keyword evidence="2" id="KW-1003">Cell membrane</keyword>
<feature type="transmembrane region" description="Helical" evidence="8">
    <location>
        <begin position="367"/>
        <end position="388"/>
    </location>
</feature>
<keyword evidence="4 8" id="KW-0812">Transmembrane</keyword>
<feature type="transmembrane region" description="Helical" evidence="8">
    <location>
        <begin position="59"/>
        <end position="82"/>
    </location>
</feature>
<evidence type="ECO:0000256" key="3">
    <source>
        <dbReference type="ARBA" id="ARBA00022519"/>
    </source>
</evidence>
<evidence type="ECO:0000256" key="4">
    <source>
        <dbReference type="ARBA" id="ARBA00022692"/>
    </source>
</evidence>
<comment type="subcellular location">
    <subcellularLocation>
        <location evidence="1 7">Cell inner membrane</location>
        <topology evidence="1 7">Multi-pass membrane protein</topology>
    </subcellularLocation>
</comment>
<accession>A0A0P6VRA2</accession>
<sequence>MASLAHGLDIGMFVTACLLVMAGYPVAFTLAGTAILFAGLGLALGVFDPAFLGALPQRVFGVMTSGVLLAVPLFVFMGVMLEKSRVAELLLETMGRLFGPIRGGLGFSVTIVGALLAASTGIVGATVVTMGLLSLPTMLRWGYDPKLATGTIAAAGTLGQIIPPSIVLVVLGDVLANAYQKAQTDQGIFAPESVSVADLFAGALIPGLILAGLYLVYQALVAWLRPETSPPAPEALGRVTFGEVAGALMPPVALVLCVLGSILAGIATPTEAASVGAVGTLLLAGRRQAPRLAPLFLAAWVALGAIVLLTLAFDLRIGRASRSAAEAVALAAALTAVALVAAGILAAVLVTLRAGVLRPVMRGTGEITAMVFAIVIGATLFSLIFRGLGGEEMVTGALADLPGGTMGAVFVVMAAMFLLGFFVDFLEICYIVVPIAAPVLLKMPMPDGSPMSPVWLGVMMGVNLQTSFMHPPFGVALFYLRGVAPPEVKTSDIYRGIIPFVILQLLSLAVFWSFPGLSTWLPNRMLGR</sequence>
<feature type="transmembrane region" description="Helical" evidence="8">
    <location>
        <begin position="196"/>
        <end position="217"/>
    </location>
</feature>
<dbReference type="EMBL" id="LJYW01000001">
    <property type="protein sequence ID" value="KPL54343.1"/>
    <property type="molecule type" value="Genomic_DNA"/>
</dbReference>
<dbReference type="InterPro" id="IPR004681">
    <property type="entry name" value="TRAP_DctM"/>
</dbReference>
<dbReference type="Proteomes" id="UP000048984">
    <property type="component" value="Unassembled WGS sequence"/>
</dbReference>
<evidence type="ECO:0000313" key="11">
    <source>
        <dbReference type="Proteomes" id="UP000048984"/>
    </source>
</evidence>
<evidence type="ECO:0000259" key="9">
    <source>
        <dbReference type="Pfam" id="PF06808"/>
    </source>
</evidence>
<evidence type="ECO:0000313" key="10">
    <source>
        <dbReference type="EMBL" id="KPL54343.1"/>
    </source>
</evidence>
<keyword evidence="7" id="KW-0813">Transport</keyword>
<dbReference type="InterPro" id="IPR010656">
    <property type="entry name" value="DctM"/>
</dbReference>
<feature type="transmembrane region" description="Helical" evidence="8">
    <location>
        <begin position="493"/>
        <end position="514"/>
    </location>
</feature>
<dbReference type="GO" id="GO:0005886">
    <property type="term" value="C:plasma membrane"/>
    <property type="evidence" value="ECO:0007669"/>
    <property type="project" value="UniProtKB-SubCell"/>
</dbReference>
<dbReference type="GO" id="GO:0022857">
    <property type="term" value="F:transmembrane transporter activity"/>
    <property type="evidence" value="ECO:0007669"/>
    <property type="project" value="UniProtKB-UniRule"/>
</dbReference>
<evidence type="ECO:0000256" key="2">
    <source>
        <dbReference type="ARBA" id="ARBA00022475"/>
    </source>
</evidence>
<evidence type="ECO:0000256" key="5">
    <source>
        <dbReference type="ARBA" id="ARBA00022989"/>
    </source>
</evidence>
<dbReference type="Pfam" id="PF06808">
    <property type="entry name" value="DctM"/>
    <property type="match status" value="2"/>
</dbReference>
<dbReference type="STRING" id="665126.ABB55_20770"/>